<dbReference type="Proteomes" id="UP000599024">
    <property type="component" value="Unassembled WGS sequence"/>
</dbReference>
<comment type="similarity">
    <text evidence="1">Belongs to the pseudouridine synthase RluA family.</text>
</comment>
<dbReference type="AlphaFoldDB" id="A0A8J6NA41"/>
<protein>
    <submittedName>
        <fullName evidence="3">RluA family pseudouridine synthase</fullName>
    </submittedName>
</protein>
<dbReference type="GO" id="GO:0000455">
    <property type="term" value="P:enzyme-directed rRNA pseudouridine synthesis"/>
    <property type="evidence" value="ECO:0007669"/>
    <property type="project" value="TreeGrafter"/>
</dbReference>
<evidence type="ECO:0000313" key="3">
    <source>
        <dbReference type="EMBL" id="MBC8208114.1"/>
    </source>
</evidence>
<dbReference type="Pfam" id="PF00849">
    <property type="entry name" value="PseudoU_synth_2"/>
    <property type="match status" value="1"/>
</dbReference>
<evidence type="ECO:0000256" key="1">
    <source>
        <dbReference type="ARBA" id="ARBA00010876"/>
    </source>
</evidence>
<dbReference type="InterPro" id="IPR050188">
    <property type="entry name" value="RluA_PseudoU_synthase"/>
</dbReference>
<reference evidence="3 4" key="1">
    <citation type="submission" date="2020-08" db="EMBL/GenBank/DDBJ databases">
        <title>Bridging the membrane lipid divide: bacteria of the FCB group superphylum have the potential to synthesize archaeal ether lipids.</title>
        <authorList>
            <person name="Villanueva L."/>
            <person name="Von Meijenfeldt F.A.B."/>
            <person name="Westbye A.B."/>
            <person name="Yadav S."/>
            <person name="Hopmans E.C."/>
            <person name="Dutilh B.E."/>
            <person name="Sinninghe Damste J.S."/>
        </authorList>
    </citation>
    <scope>NUCLEOTIDE SEQUENCE [LARGE SCALE GENOMIC DNA]</scope>
    <source>
        <strain evidence="3">NIOZ-UU81</strain>
    </source>
</reference>
<dbReference type="EMBL" id="JACNLK010000028">
    <property type="protein sequence ID" value="MBC8208114.1"/>
    <property type="molecule type" value="Genomic_DNA"/>
</dbReference>
<accession>A0A8J6NA41</accession>
<dbReference type="PANTHER" id="PTHR21600">
    <property type="entry name" value="MITOCHONDRIAL RNA PSEUDOURIDINE SYNTHASE"/>
    <property type="match status" value="1"/>
</dbReference>
<name>A0A8J6NA41_9BACT</name>
<evidence type="ECO:0000259" key="2">
    <source>
        <dbReference type="Pfam" id="PF00849"/>
    </source>
</evidence>
<dbReference type="SUPFAM" id="SSF55120">
    <property type="entry name" value="Pseudouridine synthase"/>
    <property type="match status" value="1"/>
</dbReference>
<dbReference type="GO" id="GO:0009982">
    <property type="term" value="F:pseudouridine synthase activity"/>
    <property type="evidence" value="ECO:0007669"/>
    <property type="project" value="InterPro"/>
</dbReference>
<dbReference type="Gene3D" id="3.30.2350.10">
    <property type="entry name" value="Pseudouridine synthase"/>
    <property type="match status" value="1"/>
</dbReference>
<dbReference type="GO" id="GO:0140098">
    <property type="term" value="F:catalytic activity, acting on RNA"/>
    <property type="evidence" value="ECO:0007669"/>
    <property type="project" value="UniProtKB-ARBA"/>
</dbReference>
<dbReference type="CDD" id="cd02869">
    <property type="entry name" value="PseudoU_synth_RluA_like"/>
    <property type="match status" value="1"/>
</dbReference>
<dbReference type="PANTHER" id="PTHR21600:SF87">
    <property type="entry name" value="RNA PSEUDOURIDYLATE SYNTHASE DOMAIN-CONTAINING PROTEIN 1"/>
    <property type="match status" value="1"/>
</dbReference>
<dbReference type="GO" id="GO:0003723">
    <property type="term" value="F:RNA binding"/>
    <property type="evidence" value="ECO:0007669"/>
    <property type="project" value="InterPro"/>
</dbReference>
<comment type="caution">
    <text evidence="3">The sequence shown here is derived from an EMBL/GenBank/DDBJ whole genome shotgun (WGS) entry which is preliminary data.</text>
</comment>
<dbReference type="InterPro" id="IPR020103">
    <property type="entry name" value="PsdUridine_synth_cat_dom_sf"/>
</dbReference>
<organism evidence="3 4">
    <name type="scientific">Candidatus Desulfatifera sulfidica</name>
    <dbReference type="NCBI Taxonomy" id="2841691"/>
    <lineage>
        <taxon>Bacteria</taxon>
        <taxon>Pseudomonadati</taxon>
        <taxon>Thermodesulfobacteriota</taxon>
        <taxon>Desulfobulbia</taxon>
        <taxon>Desulfobulbales</taxon>
        <taxon>Desulfobulbaceae</taxon>
        <taxon>Candidatus Desulfatifera</taxon>
    </lineage>
</organism>
<dbReference type="InterPro" id="IPR006145">
    <property type="entry name" value="PsdUridine_synth_RsuA/RluA"/>
</dbReference>
<feature type="domain" description="Pseudouridine synthase RsuA/RluA-like" evidence="2">
    <location>
        <begin position="28"/>
        <end position="179"/>
    </location>
</feature>
<gene>
    <name evidence="3" type="ORF">H8E79_02965</name>
</gene>
<evidence type="ECO:0000313" key="4">
    <source>
        <dbReference type="Proteomes" id="UP000599024"/>
    </source>
</evidence>
<proteinExistence type="inferred from homology"/>
<sequence>MQQTRKKFKSPPKRYQPRGLAVLYEDHDILVVNKVSGLLTLSSEAAQEDTAYFRLNNYVRKGVQKSKNRVYILHRLERDTSGVLIVAKNELTRDLLLKSWSKCKKKFRTVVHGILPEKEGVLTSYLAENSIHKMYSVDDYKKGKIAKTGYKVLQESTAFSMLELDLMTDRKHQARVQFADLGCPVAGDKMYGPKDKDKSIKKLAYHAESITLHHPHTQEEMIFEAKVPGFFYSLMSNKR</sequence>